<keyword evidence="3 10" id="KW-0068">Autocatalytic cleavage</keyword>
<evidence type="ECO:0000256" key="7">
    <source>
        <dbReference type="ARBA" id="ARBA00023239"/>
    </source>
</evidence>
<feature type="chain" id="PRO_5023305148" description="S-adenosylmethionine decarboxylase beta chain" evidence="10">
    <location>
        <begin position="1"/>
        <end position="80"/>
    </location>
</feature>
<evidence type="ECO:0000256" key="4">
    <source>
        <dbReference type="ARBA" id="ARBA00023066"/>
    </source>
</evidence>
<dbReference type="PANTHER" id="PTHR33866">
    <property type="entry name" value="S-ADENOSYLMETHIONINE DECARBOXYLASE PROENZYME"/>
    <property type="match status" value="1"/>
</dbReference>
<dbReference type="GO" id="GO:0005829">
    <property type="term" value="C:cytosol"/>
    <property type="evidence" value="ECO:0007669"/>
    <property type="project" value="TreeGrafter"/>
</dbReference>
<dbReference type="InterPro" id="IPR042284">
    <property type="entry name" value="AdoMetDC_N"/>
</dbReference>
<sequence>MLYWQICEGFSIGSIEKKMTKLGTHLIVDAWQVPADLLNDPERIRRAILDGITAGEATLIDLCVHQFSPHGVTATATLAESHIAIHTWPEHGYFAADLFFCGAGKPVVAMEILTKSLQAGEIKVRELTRGFPGPAAVYESKKEEPLKSSLVMA</sequence>
<feature type="modified residue" description="Pyruvic acid (Ser); by autocatalysis" evidence="10">
    <location>
        <position position="81"/>
    </location>
</feature>
<dbReference type="Proteomes" id="UP000289660">
    <property type="component" value="Unassembled WGS sequence"/>
</dbReference>
<dbReference type="Gene3D" id="3.30.360.110">
    <property type="entry name" value="S-adenosylmethionine decarboxylase domain"/>
    <property type="match status" value="1"/>
</dbReference>
<keyword evidence="6 10" id="KW-0865">Zymogen</keyword>
<dbReference type="GO" id="GO:0008295">
    <property type="term" value="P:spermidine biosynthetic process"/>
    <property type="evidence" value="ECO:0007669"/>
    <property type="project" value="UniProtKB-UniRule"/>
</dbReference>
<keyword evidence="1 10" id="KW-0949">S-adenosyl-L-methionine</keyword>
<dbReference type="InterPro" id="IPR042286">
    <property type="entry name" value="AdoMetDC_C"/>
</dbReference>
<comment type="caution">
    <text evidence="11">The sequence shown here is derived from an EMBL/GenBank/DDBJ whole genome shotgun (WGS) entry which is preliminary data.</text>
</comment>
<keyword evidence="8 10" id="KW-0704">Schiff base</keyword>
<comment type="function">
    <text evidence="10">Catalyzes the decarboxylation of S-adenosylmethionine to S-adenosylmethioninamine (dcAdoMet), the propylamine donor required for the synthesis of the polyamines spermine and spermidine from the diamine putrescine.</text>
</comment>
<dbReference type="UniPathway" id="UPA00331">
    <property type="reaction ID" value="UER00451"/>
</dbReference>
<dbReference type="PANTHER" id="PTHR33866:SF2">
    <property type="entry name" value="S-ADENOSYLMETHIONINE DECARBOXYLASE PROENZYME"/>
    <property type="match status" value="1"/>
</dbReference>
<dbReference type="AlphaFoldDB" id="A0A402DH55"/>
<comment type="catalytic activity">
    <reaction evidence="10">
        <text>S-adenosyl-L-methionine + H(+) = S-adenosyl 3-(methylsulfanyl)propylamine + CO2</text>
        <dbReference type="Rhea" id="RHEA:15981"/>
        <dbReference type="ChEBI" id="CHEBI:15378"/>
        <dbReference type="ChEBI" id="CHEBI:16526"/>
        <dbReference type="ChEBI" id="CHEBI:57443"/>
        <dbReference type="ChEBI" id="CHEBI:59789"/>
        <dbReference type="EC" id="4.1.1.50"/>
    </reaction>
</comment>
<dbReference type="InterPro" id="IPR003826">
    <property type="entry name" value="AdoMetDC_fam_prok"/>
</dbReference>
<name>A0A402DH55_MICAE</name>
<dbReference type="Pfam" id="PF02675">
    <property type="entry name" value="AdoMet_dc"/>
    <property type="match status" value="1"/>
</dbReference>
<gene>
    <name evidence="10 11" type="primary">speH</name>
    <name evidence="11" type="ORF">MiAbB_03501</name>
</gene>
<feature type="active site" description="Schiff-base intermediate with substrate; via pyruvic acid" evidence="10">
    <location>
        <position position="81"/>
    </location>
</feature>
<keyword evidence="2 10" id="KW-0210">Decarboxylase</keyword>
<dbReference type="HAMAP" id="MF_00464">
    <property type="entry name" value="AdoMetDC_1"/>
    <property type="match status" value="1"/>
</dbReference>
<organism evidence="11 12">
    <name type="scientific">Microcystis aeruginosa NIES-4285</name>
    <dbReference type="NCBI Taxonomy" id="2497681"/>
    <lineage>
        <taxon>Bacteria</taxon>
        <taxon>Bacillati</taxon>
        <taxon>Cyanobacteriota</taxon>
        <taxon>Cyanophyceae</taxon>
        <taxon>Oscillatoriophycideae</taxon>
        <taxon>Chroococcales</taxon>
        <taxon>Microcystaceae</taxon>
        <taxon>Microcystis</taxon>
    </lineage>
</organism>
<dbReference type="GO" id="GO:0004014">
    <property type="term" value="F:adenosylmethionine decarboxylase activity"/>
    <property type="evidence" value="ECO:0007669"/>
    <property type="project" value="UniProtKB-UniRule"/>
</dbReference>
<evidence type="ECO:0000256" key="6">
    <source>
        <dbReference type="ARBA" id="ARBA00023145"/>
    </source>
</evidence>
<dbReference type="InterPro" id="IPR017716">
    <property type="entry name" value="S-AdoMet_deCOase_pro-enz"/>
</dbReference>
<accession>A0A402DH55</accession>
<dbReference type="EC" id="4.1.1.50" evidence="10"/>
<feature type="site" description="Cleavage (non-hydrolytic); by autolysis" evidence="10">
    <location>
        <begin position="80"/>
        <end position="81"/>
    </location>
</feature>
<reference evidence="12" key="1">
    <citation type="submission" date="2018-12" db="EMBL/GenBank/DDBJ databases">
        <title>Genome sequence of Microcystis aeruginosa NIES-4285.</title>
        <authorList>
            <person name="Tanabe Y."/>
        </authorList>
    </citation>
    <scope>NUCLEOTIDE SEQUENCE [LARGE SCALE GENOMIC DNA]</scope>
    <source>
        <strain evidence="12">NIES-4285</strain>
    </source>
</reference>
<evidence type="ECO:0000256" key="1">
    <source>
        <dbReference type="ARBA" id="ARBA00022691"/>
    </source>
</evidence>
<dbReference type="EMBL" id="BIFY01000076">
    <property type="protein sequence ID" value="GCE61563.1"/>
    <property type="molecule type" value="Genomic_DNA"/>
</dbReference>
<evidence type="ECO:0000256" key="2">
    <source>
        <dbReference type="ARBA" id="ARBA00022793"/>
    </source>
</evidence>
<evidence type="ECO:0000313" key="11">
    <source>
        <dbReference type="EMBL" id="GCE61563.1"/>
    </source>
</evidence>
<evidence type="ECO:0000256" key="3">
    <source>
        <dbReference type="ARBA" id="ARBA00022813"/>
    </source>
</evidence>
<feature type="active site" description="Proton donor; for catalytic activity" evidence="10">
    <location>
        <position position="101"/>
    </location>
</feature>
<comment type="PTM">
    <text evidence="10">Is synthesized initially as an inactive proenzyme. Formation of the active enzyme involves a self-maturation process in which the active site pyruvoyl group is generated from an internal serine residue via an autocatalytic post-translational modification. Two non-identical subunits are generated from the proenzyme in this reaction, and the pyruvate is formed at the N-terminus of the alpha chain, which is derived from the carboxyl end of the proenzyme. The post-translation cleavage follows an unusual pathway, termed non-hydrolytic serinolysis, in which the side chain hydroxyl group of the serine supplies its oxygen atom to form the C-terminus of the beta chain, while the remainder of the serine residue undergoes an oxidative deamination to produce ammonia and the pyruvoyl group blocking the N-terminus of the alpha chain.</text>
</comment>
<proteinExistence type="inferred from homology"/>
<dbReference type="SUPFAM" id="SSF56276">
    <property type="entry name" value="S-adenosylmethionine decarboxylase"/>
    <property type="match status" value="1"/>
</dbReference>
<evidence type="ECO:0000256" key="8">
    <source>
        <dbReference type="ARBA" id="ARBA00023270"/>
    </source>
</evidence>
<feature type="chain" id="PRO_5023305147" description="S-adenosylmethionine decarboxylase alpha chain" evidence="10">
    <location>
        <begin position="81"/>
        <end position="153"/>
    </location>
</feature>
<protein>
    <recommendedName>
        <fullName evidence="10">S-adenosylmethionine decarboxylase proenzyme</fullName>
        <shortName evidence="10">AdoMetDC</shortName>
        <shortName evidence="10">SAMDC</shortName>
        <ecNumber evidence="10">4.1.1.50</ecNumber>
    </recommendedName>
    <component>
        <recommendedName>
            <fullName evidence="10">S-adenosylmethionine decarboxylase beta chain</fullName>
        </recommendedName>
    </component>
    <component>
        <recommendedName>
            <fullName evidence="10">S-adenosylmethionine decarboxylase alpha chain</fullName>
        </recommendedName>
    </component>
</protein>
<comment type="subunit">
    <text evidence="10">Heterotetramer of two alpha and two beta chains arranged as a dimer of alpha/beta heterodimers.</text>
</comment>
<keyword evidence="9 10" id="KW-0670">Pyruvate</keyword>
<feature type="active site" description="Proton acceptor; for processing activity" evidence="10">
    <location>
        <position position="86"/>
    </location>
</feature>
<keyword evidence="4 10" id="KW-0745">Spermidine biosynthesis</keyword>
<dbReference type="Gene3D" id="3.30.160.750">
    <property type="match status" value="1"/>
</dbReference>
<comment type="cofactor">
    <cofactor evidence="10">
        <name>pyruvate</name>
        <dbReference type="ChEBI" id="CHEBI:15361"/>
    </cofactor>
    <text evidence="10">Binds 1 pyruvoyl group covalently per subunit.</text>
</comment>
<keyword evidence="5 10" id="KW-0620">Polyamine biosynthesis</keyword>
<comment type="pathway">
    <text evidence="10">Amine and polyamine biosynthesis; S-adenosylmethioninamine biosynthesis; S-adenosylmethioninamine from S-adenosyl-L-methionine: step 1/1.</text>
</comment>
<evidence type="ECO:0000256" key="9">
    <source>
        <dbReference type="ARBA" id="ARBA00023317"/>
    </source>
</evidence>
<evidence type="ECO:0000256" key="10">
    <source>
        <dbReference type="HAMAP-Rule" id="MF_00464"/>
    </source>
</evidence>
<keyword evidence="7 10" id="KW-0456">Lyase</keyword>
<dbReference type="NCBIfam" id="TIGR03330">
    <property type="entry name" value="SAM_DCase_Bsu"/>
    <property type="match status" value="1"/>
</dbReference>
<evidence type="ECO:0000313" key="12">
    <source>
        <dbReference type="Proteomes" id="UP000289660"/>
    </source>
</evidence>
<dbReference type="InterPro" id="IPR016067">
    <property type="entry name" value="S-AdoMet_deCO2ase_core"/>
</dbReference>
<comment type="similarity">
    <text evidence="10">Belongs to the prokaryotic AdoMetDC family. Type 1 subfamily.</text>
</comment>
<evidence type="ECO:0000256" key="5">
    <source>
        <dbReference type="ARBA" id="ARBA00023115"/>
    </source>
</evidence>